<dbReference type="SUPFAM" id="SSF51556">
    <property type="entry name" value="Metallo-dependent hydrolases"/>
    <property type="match status" value="1"/>
</dbReference>
<name>A0ABS5EIM5_9PROT</name>
<dbReference type="Pfam" id="PF04909">
    <property type="entry name" value="Amidohydro_2"/>
    <property type="match status" value="1"/>
</dbReference>
<dbReference type="PANTHER" id="PTHR43569">
    <property type="entry name" value="AMIDOHYDROLASE"/>
    <property type="match status" value="1"/>
</dbReference>
<dbReference type="PANTHER" id="PTHR43569:SF1">
    <property type="entry name" value="BLL3371 PROTEIN"/>
    <property type="match status" value="1"/>
</dbReference>
<sequence length="367" mass="40245">MGRGRPPRRAAGGLSGMAQHYLSVREDWLAQTREEPLDPAQPIIDAHHHLWDRPGWRYLADDFARDIAQGGHNILASVYVQARAMLRARGAEELRPVGETEFAAGMAAMSESGGYGPTHICAGIVGFADLRLGAAVRPVLEAHIRAGGGRFRGIRHIAAWDPDPTMLNPAYQPGQHMLLDPVFRAGFAELAPLGLSFDAWLLHPQLDDLVDLARAFPGTAIVLNHIGGPLAIGRYAGRREEARLEWAGAMQRLATCPNVHVKIGGLSMRMLGFGFEAQERPASSAERAQIWRPYVQTCIELFGAQRCLFESNFPVDKGAVGYGVLWNAFKRLAAGASAQEKDDLFWRTAARVYRLDGIPSLREGMVQ</sequence>
<accession>A0ABS5EIM5</accession>
<keyword evidence="4" id="KW-1185">Reference proteome</keyword>
<feature type="domain" description="Amidohydrolase-related" evidence="2">
    <location>
        <begin position="44"/>
        <end position="355"/>
    </location>
</feature>
<evidence type="ECO:0000256" key="1">
    <source>
        <dbReference type="ARBA" id="ARBA00038310"/>
    </source>
</evidence>
<protein>
    <submittedName>
        <fullName evidence="3">Amidohydrolase family protein</fullName>
    </submittedName>
</protein>
<dbReference type="Proteomes" id="UP000698752">
    <property type="component" value="Unassembled WGS sequence"/>
</dbReference>
<evidence type="ECO:0000313" key="4">
    <source>
        <dbReference type="Proteomes" id="UP000698752"/>
    </source>
</evidence>
<evidence type="ECO:0000259" key="2">
    <source>
        <dbReference type="Pfam" id="PF04909"/>
    </source>
</evidence>
<proteinExistence type="inferred from homology"/>
<comment type="caution">
    <text evidence="3">The sequence shown here is derived from an EMBL/GenBank/DDBJ whole genome shotgun (WGS) entry which is preliminary data.</text>
</comment>
<dbReference type="InterPro" id="IPR032466">
    <property type="entry name" value="Metal_Hydrolase"/>
</dbReference>
<organism evidence="3 4">
    <name type="scientific">Neoroseomonas terrae</name>
    <dbReference type="NCBI Taxonomy" id="424799"/>
    <lineage>
        <taxon>Bacteria</taxon>
        <taxon>Pseudomonadati</taxon>
        <taxon>Pseudomonadota</taxon>
        <taxon>Alphaproteobacteria</taxon>
        <taxon>Acetobacterales</taxon>
        <taxon>Acetobacteraceae</taxon>
        <taxon>Neoroseomonas</taxon>
    </lineage>
</organism>
<dbReference type="Gene3D" id="3.20.20.140">
    <property type="entry name" value="Metal-dependent hydrolases"/>
    <property type="match status" value="1"/>
</dbReference>
<evidence type="ECO:0000313" key="3">
    <source>
        <dbReference type="EMBL" id="MBR0650851.1"/>
    </source>
</evidence>
<dbReference type="EMBL" id="JAAEDI010000014">
    <property type="protein sequence ID" value="MBR0650851.1"/>
    <property type="molecule type" value="Genomic_DNA"/>
</dbReference>
<dbReference type="InterPro" id="IPR006680">
    <property type="entry name" value="Amidohydro-rel"/>
</dbReference>
<dbReference type="InterPro" id="IPR052350">
    <property type="entry name" value="Metallo-dep_Lactonases"/>
</dbReference>
<comment type="similarity">
    <text evidence="1">Belongs to the metallo-dependent hydrolases superfamily.</text>
</comment>
<reference evidence="4" key="1">
    <citation type="journal article" date="2021" name="Syst. Appl. Microbiol.">
        <title>Roseomonas hellenica sp. nov., isolated from roots of wild-growing Alkanna tinctoria.</title>
        <authorList>
            <person name="Rat A."/>
            <person name="Naranjo H.D."/>
            <person name="Lebbe L."/>
            <person name="Cnockaert M."/>
            <person name="Krigas N."/>
            <person name="Grigoriadou K."/>
            <person name="Maloupa E."/>
            <person name="Willems A."/>
        </authorList>
    </citation>
    <scope>NUCLEOTIDE SEQUENCE [LARGE SCALE GENOMIC DNA]</scope>
    <source>
        <strain evidence="4">LMG 31159</strain>
    </source>
</reference>
<gene>
    <name evidence="3" type="ORF">GXW78_14355</name>
</gene>